<protein>
    <recommendedName>
        <fullName evidence="2">RNA helicase</fullName>
        <ecNumber evidence="2">3.6.4.13</ecNumber>
    </recommendedName>
</protein>
<dbReference type="InterPro" id="IPR014001">
    <property type="entry name" value="Helicase_ATP-bd"/>
</dbReference>
<keyword evidence="11" id="KW-0539">Nucleus</keyword>
<gene>
    <name evidence="22" type="ORF">B9Z65_8609</name>
</gene>
<keyword evidence="6 17" id="KW-0378">Hydrolase</keyword>
<evidence type="ECO:0000256" key="2">
    <source>
        <dbReference type="ARBA" id="ARBA00012552"/>
    </source>
</evidence>
<comment type="caution">
    <text evidence="22">The sequence shown here is derived from an EMBL/GenBank/DDBJ whole genome shotgun (WGS) entry which is preliminary data.</text>
</comment>
<feature type="domain" description="Helicase C-terminal" evidence="20">
    <location>
        <begin position="296"/>
        <end position="454"/>
    </location>
</feature>
<dbReference type="GO" id="GO:0003724">
    <property type="term" value="F:RNA helicase activity"/>
    <property type="evidence" value="ECO:0007669"/>
    <property type="project" value="UniProtKB-EC"/>
</dbReference>
<feature type="domain" description="DEAD-box RNA helicase Q" evidence="21">
    <location>
        <begin position="21"/>
        <end position="49"/>
    </location>
</feature>
<evidence type="ECO:0000259" key="19">
    <source>
        <dbReference type="PROSITE" id="PS51192"/>
    </source>
</evidence>
<feature type="compositionally biased region" description="Acidic residues" evidence="18">
    <location>
        <begin position="648"/>
        <end position="658"/>
    </location>
</feature>
<keyword evidence="23" id="KW-1185">Reference proteome</keyword>
<dbReference type="Pfam" id="PF00270">
    <property type="entry name" value="DEAD"/>
    <property type="match status" value="1"/>
</dbReference>
<dbReference type="SMART" id="SM00487">
    <property type="entry name" value="DEXDc"/>
    <property type="match status" value="1"/>
</dbReference>
<feature type="compositionally biased region" description="Basic and acidic residues" evidence="18">
    <location>
        <begin position="606"/>
        <end position="641"/>
    </location>
</feature>
<dbReference type="GO" id="GO:0016887">
    <property type="term" value="F:ATP hydrolysis activity"/>
    <property type="evidence" value="ECO:0007669"/>
    <property type="project" value="RHEA"/>
</dbReference>
<comment type="subcellular location">
    <subcellularLocation>
        <location evidence="1">Nucleus</location>
        <location evidence="1">Nucleolus</location>
    </subcellularLocation>
</comment>
<dbReference type="PROSITE" id="PS00039">
    <property type="entry name" value="DEAD_ATP_HELICASE"/>
    <property type="match status" value="1"/>
</dbReference>
<dbReference type="Pfam" id="PF13959">
    <property type="entry name" value="CTE_SPB4"/>
    <property type="match status" value="1"/>
</dbReference>
<comment type="catalytic activity">
    <reaction evidence="15">
        <text>ATP + H2O = ADP + phosphate + H(+)</text>
        <dbReference type="Rhea" id="RHEA:13065"/>
        <dbReference type="ChEBI" id="CHEBI:15377"/>
        <dbReference type="ChEBI" id="CHEBI:15378"/>
        <dbReference type="ChEBI" id="CHEBI:30616"/>
        <dbReference type="ChEBI" id="CHEBI:43474"/>
        <dbReference type="ChEBI" id="CHEBI:456216"/>
        <dbReference type="EC" id="3.6.4.13"/>
    </reaction>
</comment>
<feature type="region of interest" description="Disordered" evidence="18">
    <location>
        <begin position="126"/>
        <end position="152"/>
    </location>
</feature>
<evidence type="ECO:0000256" key="3">
    <source>
        <dbReference type="ARBA" id="ARBA00022517"/>
    </source>
</evidence>
<evidence type="ECO:0000256" key="13">
    <source>
        <dbReference type="ARBA" id="ARBA00038002"/>
    </source>
</evidence>
<evidence type="ECO:0000256" key="11">
    <source>
        <dbReference type="ARBA" id="ARBA00023242"/>
    </source>
</evidence>
<keyword evidence="8 17" id="KW-0067">ATP-binding</keyword>
<accession>A0A2P7YEA6</accession>
<dbReference type="GO" id="GO:0005524">
    <property type="term" value="F:ATP binding"/>
    <property type="evidence" value="ECO:0007669"/>
    <property type="project" value="UniProtKB-KW"/>
</dbReference>
<keyword evidence="5 17" id="KW-0547">Nucleotide-binding</keyword>
<dbReference type="STRING" id="40998.A0A2P7YEA6"/>
<evidence type="ECO:0000259" key="20">
    <source>
        <dbReference type="PROSITE" id="PS51194"/>
    </source>
</evidence>
<dbReference type="InterPro" id="IPR025313">
    <property type="entry name" value="SPB4-like_CTE"/>
</dbReference>
<dbReference type="PROSITE" id="PS51194">
    <property type="entry name" value="HELICASE_CTER"/>
    <property type="match status" value="1"/>
</dbReference>
<evidence type="ECO:0000313" key="22">
    <source>
        <dbReference type="EMBL" id="PSK34283.1"/>
    </source>
</evidence>
<dbReference type="InterPro" id="IPR050079">
    <property type="entry name" value="DEAD_box_RNA_helicase"/>
</dbReference>
<dbReference type="EMBL" id="NHZQ01000447">
    <property type="protein sequence ID" value="PSK34283.1"/>
    <property type="molecule type" value="Genomic_DNA"/>
</dbReference>
<keyword evidence="3" id="KW-0690">Ribosome biogenesis</keyword>
<dbReference type="Pfam" id="PF00271">
    <property type="entry name" value="Helicase_C"/>
    <property type="match status" value="1"/>
</dbReference>
<dbReference type="SMART" id="SM01178">
    <property type="entry name" value="DUF4217"/>
    <property type="match status" value="1"/>
</dbReference>
<organism evidence="22 23">
    <name type="scientific">Elsinoe australis</name>
    <dbReference type="NCBI Taxonomy" id="40998"/>
    <lineage>
        <taxon>Eukaryota</taxon>
        <taxon>Fungi</taxon>
        <taxon>Dikarya</taxon>
        <taxon>Ascomycota</taxon>
        <taxon>Pezizomycotina</taxon>
        <taxon>Dothideomycetes</taxon>
        <taxon>Dothideomycetidae</taxon>
        <taxon>Myriangiales</taxon>
        <taxon>Elsinoaceae</taxon>
        <taxon>Elsinoe</taxon>
    </lineage>
</organism>
<evidence type="ECO:0000256" key="6">
    <source>
        <dbReference type="ARBA" id="ARBA00022801"/>
    </source>
</evidence>
<evidence type="ECO:0000256" key="9">
    <source>
        <dbReference type="ARBA" id="ARBA00022884"/>
    </source>
</evidence>
<dbReference type="InterPro" id="IPR000629">
    <property type="entry name" value="RNA-helicase_DEAD-box_CS"/>
</dbReference>
<reference evidence="22 23" key="1">
    <citation type="submission" date="2017-05" db="EMBL/GenBank/DDBJ databases">
        <title>Draft genome sequence of Elsinoe australis.</title>
        <authorList>
            <person name="Cheng Q."/>
        </authorList>
    </citation>
    <scope>NUCLEOTIDE SEQUENCE [LARGE SCALE GENOMIC DNA]</scope>
    <source>
        <strain evidence="22 23">NL1</strain>
    </source>
</reference>
<dbReference type="InterPro" id="IPR027417">
    <property type="entry name" value="P-loop_NTPase"/>
</dbReference>
<evidence type="ECO:0000256" key="15">
    <source>
        <dbReference type="ARBA" id="ARBA00047984"/>
    </source>
</evidence>
<keyword evidence="10" id="KW-0175">Coiled coil</keyword>
<dbReference type="SUPFAM" id="SSF52540">
    <property type="entry name" value="P-loop containing nucleoside triphosphate hydrolases"/>
    <property type="match status" value="1"/>
</dbReference>
<evidence type="ECO:0000256" key="12">
    <source>
        <dbReference type="ARBA" id="ARBA00037566"/>
    </source>
</evidence>
<evidence type="ECO:0000256" key="17">
    <source>
        <dbReference type="RuleBase" id="RU000492"/>
    </source>
</evidence>
<evidence type="ECO:0000256" key="10">
    <source>
        <dbReference type="ARBA" id="ARBA00023054"/>
    </source>
</evidence>
<evidence type="ECO:0000256" key="5">
    <source>
        <dbReference type="ARBA" id="ARBA00022741"/>
    </source>
</evidence>
<dbReference type="InterPro" id="IPR001650">
    <property type="entry name" value="Helicase_C-like"/>
</dbReference>
<proteinExistence type="inferred from homology"/>
<dbReference type="Pfam" id="PF23681">
    <property type="entry name" value="CTT_SPB4"/>
    <property type="match status" value="1"/>
</dbReference>
<evidence type="ECO:0000256" key="7">
    <source>
        <dbReference type="ARBA" id="ARBA00022806"/>
    </source>
</evidence>
<keyword evidence="7 17" id="KW-0347">Helicase</keyword>
<dbReference type="InterPro" id="IPR056330">
    <property type="entry name" value="CTT_SPB4"/>
</dbReference>
<comment type="similarity">
    <text evidence="13">Belongs to the DEAD box helicase family. DDX55/SPB4 subfamily.</text>
</comment>
<dbReference type="InterPro" id="IPR011545">
    <property type="entry name" value="DEAD/DEAH_box_helicase_dom"/>
</dbReference>
<keyword evidence="9" id="KW-0694">RNA-binding</keyword>
<dbReference type="CDD" id="cd18787">
    <property type="entry name" value="SF2_C_DEAD"/>
    <property type="match status" value="1"/>
</dbReference>
<feature type="domain" description="Helicase ATP-binding" evidence="19">
    <location>
        <begin position="52"/>
        <end position="262"/>
    </location>
</feature>
<dbReference type="PROSITE" id="PS51195">
    <property type="entry name" value="Q_MOTIF"/>
    <property type="match status" value="1"/>
</dbReference>
<dbReference type="AlphaFoldDB" id="A0A2P7YEA6"/>
<dbReference type="Proteomes" id="UP000243723">
    <property type="component" value="Unassembled WGS sequence"/>
</dbReference>
<sequence>MSRDNPTTGALDAPKASKRAWEALTPPLSEWILDAISSMGFHQMTPVQASTIPLFTGNKDVVVEAVTGSGKTLSFLIPMVEKLLRQEDQPKRHHIGAIIVSPTRELASQIYSVLTTLLAFHAPSDAHLPKPTNPDAMDSDSDTQPPTPSVAPKIIPQLLLGGTTPPSQDLSTFLHTSPNLLIATPGRLLELLTSPHVHCPQATFSTLVLDEADRLLDLGFSDTLQKILTRLPKQRRTGLFSASMSEALDQLIRVGLRNPVKVVVRVKSASGKNEQRTPSALQISYLTVRADRKVAALLRLLKTVRPAPLKTLVYLATCYGVDYWSGVLPALFKDAGIEAQLVPLHGKMPANVRAKNFKKFAEEGGSKVLITTDVAARGLDIPSVDLVVQFDPPGDPKTFVHRCGRAGRAGRRGVAVTLLTEGSEEGYVEFLRLRGTPVSQFALDGEEFGEDEAKAVTRRIREVVKQDRVVHDRAQRAFVSWVRAYSKHAASSIFSMKELDWSQHAEMWGLLRLPRMPESKGWAGDWRLGLGQTLDQVKYKDKAREKLRLEEMEKMKAEKENGGNAKEGVAFKGKSKEERRAEKAWTKQKDMKQTREDRREKRHTKRELERRSKMSEADREKQLEVDKLVEEVRRRNEEAFKKGKQSAAEEDEWEGFDD</sequence>
<dbReference type="InterPro" id="IPR014014">
    <property type="entry name" value="RNA_helicase_DEAD_Q_motif"/>
</dbReference>
<evidence type="ECO:0000259" key="21">
    <source>
        <dbReference type="PROSITE" id="PS51195"/>
    </source>
</evidence>
<dbReference type="Gene3D" id="3.40.50.300">
    <property type="entry name" value="P-loop containing nucleotide triphosphate hydrolases"/>
    <property type="match status" value="2"/>
</dbReference>
<evidence type="ECO:0000256" key="4">
    <source>
        <dbReference type="ARBA" id="ARBA00022552"/>
    </source>
</evidence>
<dbReference type="GO" id="GO:0003723">
    <property type="term" value="F:RNA binding"/>
    <property type="evidence" value="ECO:0007669"/>
    <property type="project" value="UniProtKB-KW"/>
</dbReference>
<dbReference type="GO" id="GO:0005829">
    <property type="term" value="C:cytosol"/>
    <property type="evidence" value="ECO:0007669"/>
    <property type="project" value="TreeGrafter"/>
</dbReference>
<dbReference type="PANTHER" id="PTHR47959">
    <property type="entry name" value="ATP-DEPENDENT RNA HELICASE RHLE-RELATED"/>
    <property type="match status" value="1"/>
</dbReference>
<comment type="function">
    <text evidence="12">ATP-binding RNA helicase involved in the biogenesis of 60S ribosomal subunits. Binds 90S pre-ribosomal particles and dissociates from pre-60S ribosomal particles after processing of 27SB pre-rRNA. Required for the normal formation of 18S rRNA through the processing of pre-rRNAs at sites A0, A1 and A2, and the normal formation of 25S and 5.8S rRNAs through the processing of pre-rRNAs at sites C1 and C2.</text>
</comment>
<evidence type="ECO:0000256" key="18">
    <source>
        <dbReference type="SAM" id="MobiDB-lite"/>
    </source>
</evidence>
<dbReference type="OrthoDB" id="7396459at2759"/>
<keyword evidence="4" id="KW-0698">rRNA processing</keyword>
<feature type="short sequence motif" description="Q motif" evidence="16">
    <location>
        <begin position="21"/>
        <end position="49"/>
    </location>
</feature>
<comment type="subunit">
    <text evidence="14">Component of pre-60S ribosomal complexes.</text>
</comment>
<dbReference type="CDD" id="cd17960">
    <property type="entry name" value="DEADc_DDX55"/>
    <property type="match status" value="1"/>
</dbReference>
<dbReference type="GO" id="GO:0005730">
    <property type="term" value="C:nucleolus"/>
    <property type="evidence" value="ECO:0007669"/>
    <property type="project" value="UniProtKB-SubCell"/>
</dbReference>
<evidence type="ECO:0000256" key="14">
    <source>
        <dbReference type="ARBA" id="ARBA00038757"/>
    </source>
</evidence>
<name>A0A2P7YEA6_9PEZI</name>
<evidence type="ECO:0000256" key="16">
    <source>
        <dbReference type="PROSITE-ProRule" id="PRU00552"/>
    </source>
</evidence>
<evidence type="ECO:0000256" key="8">
    <source>
        <dbReference type="ARBA" id="ARBA00022840"/>
    </source>
</evidence>
<evidence type="ECO:0000313" key="23">
    <source>
        <dbReference type="Proteomes" id="UP000243723"/>
    </source>
</evidence>
<dbReference type="SMART" id="SM00490">
    <property type="entry name" value="HELICc"/>
    <property type="match status" value="1"/>
</dbReference>
<dbReference type="PANTHER" id="PTHR47959:SF1">
    <property type="entry name" value="ATP-DEPENDENT RNA HELICASE DBPA"/>
    <property type="match status" value="1"/>
</dbReference>
<feature type="region of interest" description="Disordered" evidence="18">
    <location>
        <begin position="555"/>
        <end position="658"/>
    </location>
</feature>
<dbReference type="PROSITE" id="PS51192">
    <property type="entry name" value="HELICASE_ATP_BIND_1"/>
    <property type="match status" value="1"/>
</dbReference>
<dbReference type="EC" id="3.6.4.13" evidence="2"/>
<dbReference type="GO" id="GO:0006364">
    <property type="term" value="P:rRNA processing"/>
    <property type="evidence" value="ECO:0007669"/>
    <property type="project" value="UniProtKB-KW"/>
</dbReference>
<feature type="compositionally biased region" description="Basic and acidic residues" evidence="18">
    <location>
        <begin position="574"/>
        <end position="599"/>
    </location>
</feature>
<evidence type="ECO:0000256" key="1">
    <source>
        <dbReference type="ARBA" id="ARBA00004604"/>
    </source>
</evidence>